<protein>
    <submittedName>
        <fullName evidence="6">MFS transporter</fullName>
    </submittedName>
</protein>
<feature type="transmembrane region" description="Helical" evidence="4">
    <location>
        <begin position="218"/>
        <end position="236"/>
    </location>
</feature>
<dbReference type="Gene3D" id="1.20.1250.20">
    <property type="entry name" value="MFS general substrate transporter like domains"/>
    <property type="match status" value="2"/>
</dbReference>
<feature type="transmembrane region" description="Helical" evidence="4">
    <location>
        <begin position="370"/>
        <end position="391"/>
    </location>
</feature>
<dbReference type="SUPFAM" id="SSF103473">
    <property type="entry name" value="MFS general substrate transporter"/>
    <property type="match status" value="1"/>
</dbReference>
<feature type="transmembrane region" description="Helical" evidence="4">
    <location>
        <begin position="70"/>
        <end position="90"/>
    </location>
</feature>
<dbReference type="InterPro" id="IPR036259">
    <property type="entry name" value="MFS_trans_sf"/>
</dbReference>
<dbReference type="RefSeq" id="WP_227704976.1">
    <property type="nucleotide sequence ID" value="NZ_CP123000.1"/>
</dbReference>
<dbReference type="PANTHER" id="PTHR11360:SF290">
    <property type="entry name" value="MONOCARBOXYLATE MFS PERMEASE"/>
    <property type="match status" value="1"/>
</dbReference>
<dbReference type="InterPro" id="IPR011701">
    <property type="entry name" value="MFS"/>
</dbReference>
<evidence type="ECO:0000256" key="2">
    <source>
        <dbReference type="ARBA" id="ARBA00022989"/>
    </source>
</evidence>
<evidence type="ECO:0000256" key="1">
    <source>
        <dbReference type="ARBA" id="ARBA00022692"/>
    </source>
</evidence>
<reference evidence="6 7" key="1">
    <citation type="submission" date="2023-04" db="EMBL/GenBank/DDBJ databases">
        <title>Neorhizobium petrolearium OS53, complete genome.</title>
        <authorList>
            <person name="Yu T."/>
        </authorList>
    </citation>
    <scope>NUCLEOTIDE SEQUENCE [LARGE SCALE GENOMIC DNA]</scope>
    <source>
        <strain evidence="6 7">OS53</strain>
    </source>
</reference>
<evidence type="ECO:0000256" key="3">
    <source>
        <dbReference type="ARBA" id="ARBA00023136"/>
    </source>
</evidence>
<feature type="transmembrane region" description="Helical" evidence="4">
    <location>
        <begin position="96"/>
        <end position="120"/>
    </location>
</feature>
<keyword evidence="1 4" id="KW-0812">Transmembrane</keyword>
<dbReference type="PROSITE" id="PS51257">
    <property type="entry name" value="PROKAR_LIPOPROTEIN"/>
    <property type="match status" value="1"/>
</dbReference>
<dbReference type="InterPro" id="IPR020846">
    <property type="entry name" value="MFS_dom"/>
</dbReference>
<dbReference type="Proteomes" id="UP001227095">
    <property type="component" value="Chromosome"/>
</dbReference>
<dbReference type="InterPro" id="IPR050327">
    <property type="entry name" value="Proton-linked_MCT"/>
</dbReference>
<dbReference type="PROSITE" id="PS50850">
    <property type="entry name" value="MFS"/>
    <property type="match status" value="1"/>
</dbReference>
<feature type="transmembrane region" description="Helical" evidence="4">
    <location>
        <begin position="162"/>
        <end position="184"/>
    </location>
</feature>
<feature type="transmembrane region" description="Helical" evidence="4">
    <location>
        <begin position="340"/>
        <end position="364"/>
    </location>
</feature>
<gene>
    <name evidence="6" type="ORF">QEO92_26200</name>
</gene>
<organism evidence="6 7">
    <name type="scientific">Neorhizobium petrolearium</name>
    <dbReference type="NCBI Taxonomy" id="515361"/>
    <lineage>
        <taxon>Bacteria</taxon>
        <taxon>Pseudomonadati</taxon>
        <taxon>Pseudomonadota</taxon>
        <taxon>Alphaproteobacteria</taxon>
        <taxon>Hyphomicrobiales</taxon>
        <taxon>Rhizobiaceae</taxon>
        <taxon>Rhizobium/Agrobacterium group</taxon>
        <taxon>Neorhizobium</taxon>
    </lineage>
</organism>
<evidence type="ECO:0000313" key="7">
    <source>
        <dbReference type="Proteomes" id="UP001227095"/>
    </source>
</evidence>
<dbReference type="PANTHER" id="PTHR11360">
    <property type="entry name" value="MONOCARBOXYLATE TRANSPORTER"/>
    <property type="match status" value="1"/>
</dbReference>
<keyword evidence="2 4" id="KW-1133">Transmembrane helix</keyword>
<dbReference type="EMBL" id="CP123000">
    <property type="protein sequence ID" value="WGI68404.1"/>
    <property type="molecule type" value="Genomic_DNA"/>
</dbReference>
<evidence type="ECO:0000313" key="6">
    <source>
        <dbReference type="EMBL" id="WGI68404.1"/>
    </source>
</evidence>
<feature type="transmembrane region" description="Helical" evidence="4">
    <location>
        <begin position="132"/>
        <end position="156"/>
    </location>
</feature>
<feature type="transmembrane region" description="Helical" evidence="4">
    <location>
        <begin position="307"/>
        <end position="328"/>
    </location>
</feature>
<keyword evidence="7" id="KW-1185">Reference proteome</keyword>
<evidence type="ECO:0000259" key="5">
    <source>
        <dbReference type="PROSITE" id="PS50850"/>
    </source>
</evidence>
<feature type="transmembrane region" description="Helical" evidence="4">
    <location>
        <begin position="242"/>
        <end position="271"/>
    </location>
</feature>
<proteinExistence type="predicted"/>
<evidence type="ECO:0000256" key="4">
    <source>
        <dbReference type="SAM" id="Phobius"/>
    </source>
</evidence>
<accession>A0ABY8M418</accession>
<name>A0ABY8M418_9HYPH</name>
<feature type="domain" description="Major facilitator superfamily (MFS) profile" evidence="5">
    <location>
        <begin position="6"/>
        <end position="395"/>
    </location>
</feature>
<feature type="transmembrane region" description="Helical" evidence="4">
    <location>
        <begin position="43"/>
        <end position="63"/>
    </location>
</feature>
<feature type="transmembrane region" description="Helical" evidence="4">
    <location>
        <begin position="283"/>
        <end position="301"/>
    </location>
</feature>
<keyword evidence="3 4" id="KW-0472">Membrane</keyword>
<sequence>MMTNYRWVIVAAGALMGCVAVGTMFSLAIFLQPIATDTGWSHAGISSAMTLNFIVMGLGGFLWGTASDRYGARIVVLIGAALLGLALVLTSQVQNLFLFQVIYGCLVGLSASAFFAPMIALTMSWFDKHRSLAVSLVSAGMGVAPMTISPFARWLITYYDDWRMAMFLIGVGAWVLLLPAALLVRNPPAVAAVPGAHPQTGAEGSGIPLSKILRSPQFLVLAFTFFACCAAHSGPIFHMVSYAMFCGVAPMAAVTIYSVEGAAGLGGRVLFGVLADKFGVKPVLIGGLMIQAAVIAAYTMAADLTQFYMLAVIFGGTYGGVMPLYAVLAGEYFAPRILGTVLGGATMLSSIGMAFGPLAGGWAFDQFNNYNWLFFGSALVGLGAVLIALAFPPLPGRQEEKLQPA</sequence>
<dbReference type="Pfam" id="PF07690">
    <property type="entry name" value="MFS_1"/>
    <property type="match status" value="1"/>
</dbReference>
<dbReference type="CDD" id="cd17355">
    <property type="entry name" value="MFS_YcxA_like"/>
    <property type="match status" value="1"/>
</dbReference>
<feature type="transmembrane region" description="Helical" evidence="4">
    <location>
        <begin position="7"/>
        <end position="31"/>
    </location>
</feature>